<dbReference type="Gene3D" id="1.10.8.10">
    <property type="entry name" value="DNA helicase RuvA subunit, C-terminal domain"/>
    <property type="match status" value="1"/>
</dbReference>
<dbReference type="InterPro" id="IPR009060">
    <property type="entry name" value="UBA-like_sf"/>
</dbReference>
<feature type="domain" description="UBA" evidence="1">
    <location>
        <begin position="200"/>
        <end position="243"/>
    </location>
</feature>
<dbReference type="Proteomes" id="UP000037460">
    <property type="component" value="Unassembled WGS sequence"/>
</dbReference>
<dbReference type="SMART" id="SM00165">
    <property type="entry name" value="UBA"/>
    <property type="match status" value="1"/>
</dbReference>
<evidence type="ECO:0000259" key="1">
    <source>
        <dbReference type="PROSITE" id="PS50030"/>
    </source>
</evidence>
<reference evidence="3" key="1">
    <citation type="journal article" date="2015" name="PLoS Genet.">
        <title>Genome Sequence and Transcriptome Analyses of Chrysochromulina tobin: Metabolic Tools for Enhanced Algal Fitness in the Prominent Order Prymnesiales (Haptophyceae).</title>
        <authorList>
            <person name="Hovde B.T."/>
            <person name="Deodato C.R."/>
            <person name="Hunsperger H.M."/>
            <person name="Ryken S.A."/>
            <person name="Yost W."/>
            <person name="Jha R.K."/>
            <person name="Patterson J."/>
            <person name="Monnat R.J. Jr."/>
            <person name="Barlow S.B."/>
            <person name="Starkenburg S.R."/>
            <person name="Cattolico R.A."/>
        </authorList>
    </citation>
    <scope>NUCLEOTIDE SEQUENCE</scope>
    <source>
        <strain evidence="3">CCMP291</strain>
    </source>
</reference>
<dbReference type="InterPro" id="IPR015940">
    <property type="entry name" value="UBA"/>
</dbReference>
<dbReference type="EMBL" id="JWZX01002315">
    <property type="protein sequence ID" value="KOO29989.1"/>
    <property type="molecule type" value="Genomic_DNA"/>
</dbReference>
<organism evidence="2 3">
    <name type="scientific">Chrysochromulina tobinii</name>
    <dbReference type="NCBI Taxonomy" id="1460289"/>
    <lineage>
        <taxon>Eukaryota</taxon>
        <taxon>Haptista</taxon>
        <taxon>Haptophyta</taxon>
        <taxon>Prymnesiophyceae</taxon>
        <taxon>Prymnesiales</taxon>
        <taxon>Chrysochromulinaceae</taxon>
        <taxon>Chrysochromulina</taxon>
    </lineage>
</organism>
<keyword evidence="3" id="KW-1185">Reference proteome</keyword>
<protein>
    <recommendedName>
        <fullName evidence="1">UBA domain-containing protein</fullName>
    </recommendedName>
</protein>
<dbReference type="Pfam" id="PF22562">
    <property type="entry name" value="UBA_7"/>
    <property type="match status" value="1"/>
</dbReference>
<accession>A0A0M0JTW4</accession>
<sequence>MVGTISAAIMVATISAAIKMDMEEIMGATTAAIITATLAITAATTAVERLPVVVFDVGRTGACKRLDRPVGVAQHAHSVPLREVRIELDVYEASLHAAWSDYLPASHLSTAAVIVLFKLADRKSYEEAKRFCDEATKLARAQVKAAPGGILADFADLPALAPTGAVAGTDAVVPPEYAALADSAVLSIVLVGVVDPFEAERAERAKAKVQQLVEMGFPKERAARVLSEVDGNMEAATTALLAAPAQVDEGVPNTAAIMEADGTFPFRDGTA</sequence>
<comment type="caution">
    <text evidence="2">The sequence shown here is derived from an EMBL/GenBank/DDBJ whole genome shotgun (WGS) entry which is preliminary data.</text>
</comment>
<gene>
    <name evidence="2" type="ORF">Ctob_011073</name>
</gene>
<name>A0A0M0JTW4_9EUKA</name>
<dbReference type="SUPFAM" id="SSF46934">
    <property type="entry name" value="UBA-like"/>
    <property type="match status" value="1"/>
</dbReference>
<evidence type="ECO:0000313" key="3">
    <source>
        <dbReference type="Proteomes" id="UP000037460"/>
    </source>
</evidence>
<proteinExistence type="predicted"/>
<evidence type="ECO:0000313" key="2">
    <source>
        <dbReference type="EMBL" id="KOO29989.1"/>
    </source>
</evidence>
<dbReference type="PROSITE" id="PS50030">
    <property type="entry name" value="UBA"/>
    <property type="match status" value="1"/>
</dbReference>
<dbReference type="AlphaFoldDB" id="A0A0M0JTW4"/>
<dbReference type="CDD" id="cd14270">
    <property type="entry name" value="UBA"/>
    <property type="match status" value="1"/>
</dbReference>